<dbReference type="RefSeq" id="WP_386097610.1">
    <property type="nucleotide sequence ID" value="NZ_JBHUOZ010000002.1"/>
</dbReference>
<comment type="caution">
    <text evidence="1">The sequence shown here is derived from an EMBL/GenBank/DDBJ whole genome shotgun (WGS) entry which is preliminary data.</text>
</comment>
<evidence type="ECO:0008006" key="3">
    <source>
        <dbReference type="Google" id="ProtNLM"/>
    </source>
</evidence>
<dbReference type="EMBL" id="JBHUOZ010000002">
    <property type="protein sequence ID" value="MFD2919913.1"/>
    <property type="molecule type" value="Genomic_DNA"/>
</dbReference>
<dbReference type="Proteomes" id="UP001597511">
    <property type="component" value="Unassembled WGS sequence"/>
</dbReference>
<reference evidence="2" key="1">
    <citation type="journal article" date="2019" name="Int. J. Syst. Evol. Microbiol.">
        <title>The Global Catalogue of Microorganisms (GCM) 10K type strain sequencing project: providing services to taxonomists for standard genome sequencing and annotation.</title>
        <authorList>
            <consortium name="The Broad Institute Genomics Platform"/>
            <consortium name="The Broad Institute Genome Sequencing Center for Infectious Disease"/>
            <person name="Wu L."/>
            <person name="Ma J."/>
        </authorList>
    </citation>
    <scope>NUCLEOTIDE SEQUENCE [LARGE SCALE GENOMIC DNA]</scope>
    <source>
        <strain evidence="2">KCTC 23299</strain>
    </source>
</reference>
<keyword evidence="2" id="KW-1185">Reference proteome</keyword>
<accession>A0ABW6A894</accession>
<protein>
    <recommendedName>
        <fullName evidence="3">DUF4595 domain-containing protein</fullName>
    </recommendedName>
</protein>
<gene>
    <name evidence="1" type="ORF">ACFS6H_09360</name>
</gene>
<proteinExistence type="predicted"/>
<evidence type="ECO:0000313" key="2">
    <source>
        <dbReference type="Proteomes" id="UP001597511"/>
    </source>
</evidence>
<evidence type="ECO:0000313" key="1">
    <source>
        <dbReference type="EMBL" id="MFD2919913.1"/>
    </source>
</evidence>
<sequence length="246" mass="26773">MCLSYHFCYSNLSAKFNLNTMKTFKSLTLICIAFFTLLTSCKKDKKQPNCKIITVNMGAQNFVINYDEQNRIASVVSGSTTRTYVYTGSTITITETNGGSFSKRKIVTVGANNMPVNLREEQNTAGTLWMNSAFEYNGTELSRLTQTGSGGTAPAVVTYTWANGNPVSASSGSTTNVIAVDASKPAQAGDFSWFSAFYHEWITVLKPKNLITSIAGSTFTYTFDSDNKISSLISGGTTVSYNYTCN</sequence>
<name>A0ABW6A894_9BACT</name>
<organism evidence="1 2">
    <name type="scientific">Terrimonas rubra</name>
    <dbReference type="NCBI Taxonomy" id="1035890"/>
    <lineage>
        <taxon>Bacteria</taxon>
        <taxon>Pseudomonadati</taxon>
        <taxon>Bacteroidota</taxon>
        <taxon>Chitinophagia</taxon>
        <taxon>Chitinophagales</taxon>
        <taxon>Chitinophagaceae</taxon>
        <taxon>Terrimonas</taxon>
    </lineage>
</organism>